<accession>K0PQ85</accession>
<dbReference type="STRING" id="1211777.BN77_3190"/>
<dbReference type="AlphaFoldDB" id="K0PQ85"/>
<organism evidence="1 2">
    <name type="scientific">Rhizobium mesoamericanum STM3625</name>
    <dbReference type="NCBI Taxonomy" id="1211777"/>
    <lineage>
        <taxon>Bacteria</taxon>
        <taxon>Pseudomonadati</taxon>
        <taxon>Pseudomonadota</taxon>
        <taxon>Alphaproteobacteria</taxon>
        <taxon>Hyphomicrobiales</taxon>
        <taxon>Rhizobiaceae</taxon>
        <taxon>Rhizobium/Agrobacterium group</taxon>
        <taxon>Rhizobium</taxon>
    </lineage>
</organism>
<proteinExistence type="predicted"/>
<keyword evidence="2" id="KW-1185">Reference proteome</keyword>
<evidence type="ECO:0000313" key="1">
    <source>
        <dbReference type="EMBL" id="CCM76003.1"/>
    </source>
</evidence>
<dbReference type="eggNOG" id="COG3774">
    <property type="taxonomic scope" value="Bacteria"/>
</dbReference>
<comment type="caution">
    <text evidence="1">The sequence shown here is derived from an EMBL/GenBank/DDBJ whole genome shotgun (WGS) entry which is preliminary data.</text>
</comment>
<evidence type="ECO:0008006" key="3">
    <source>
        <dbReference type="Google" id="ProtNLM"/>
    </source>
</evidence>
<gene>
    <name evidence="1" type="ORF">BN77_3190</name>
</gene>
<name>K0PQ85_9HYPH</name>
<reference evidence="1 2" key="1">
    <citation type="journal article" date="2013" name="Genome Announc.">
        <title>Draft Genome Sequence of Rhizobium mesoamericanum STM3625, a Nitrogen-Fixing Symbiont of Mimosa pudica Isolated in French Guiana (South America).</title>
        <authorList>
            <person name="Moulin L."/>
            <person name="Mornico D."/>
            <person name="Melkonian R."/>
            <person name="Klonowska A."/>
        </authorList>
    </citation>
    <scope>NUCLEOTIDE SEQUENCE [LARGE SCALE GENOMIC DNA]</scope>
    <source>
        <strain evidence="1 2">STM3625</strain>
    </source>
</reference>
<dbReference type="Proteomes" id="UP000009319">
    <property type="component" value="Unassembled WGS sequence"/>
</dbReference>
<evidence type="ECO:0000313" key="2">
    <source>
        <dbReference type="Proteomes" id="UP000009319"/>
    </source>
</evidence>
<dbReference type="HOGENOM" id="CLU_917258_0_0_5"/>
<dbReference type="RefSeq" id="WP_007533266.1">
    <property type="nucleotide sequence ID" value="NZ_HF536772.1"/>
</dbReference>
<dbReference type="EMBL" id="CANI01000020">
    <property type="protein sequence ID" value="CCM76003.1"/>
    <property type="molecule type" value="Genomic_DNA"/>
</dbReference>
<sequence length="294" mass="33559">MDILRSKGVGAFWAKGQLSALDQACLSSFVAQGYPTTLFSYQPIPNTPAGVTPADAATIVPEHMVARVRYNGKPDLSHFSDLFRYEMIKAADLVWIDMDLLMTRKNEVPSHPDILVKEEQGGLNGAILYVSDERILAELSEMMKTKLDKELRWGETGPSMIFEAIKAKDAALKLYEHKYFYPIDHHDIWKMLLPDHFDECQEKCRHASTIHLFNNILTTIGFWKEVAPPVGSYLHSVLRDVDGLRFFKDVYPEKIMSACVENFRFRQNGKALGIKAVLKEIVPSIGRTYRHYYK</sequence>
<protein>
    <recommendedName>
        <fullName evidence="3">Nucleotide-diphospho-sugar transferase domain-containing protein</fullName>
    </recommendedName>
</protein>